<dbReference type="AlphaFoldDB" id="W5SGA4"/>
<proteinExistence type="predicted"/>
<gene>
    <name evidence="1" type="ORF">BHY_1220</name>
</gene>
<sequence length="34" mass="3610">MTLFLILISCNNGGSDLKNEEVAKSDGTVLDLAK</sequence>
<name>W5SGA4_9SPIR</name>
<evidence type="ECO:0000313" key="1">
    <source>
        <dbReference type="EMBL" id="AHH04171.1"/>
    </source>
</evidence>
<organism evidence="1">
    <name type="scientific">Borrelia nietonii YOR</name>
    <dbReference type="NCBI Taxonomy" id="1293576"/>
    <lineage>
        <taxon>Bacteria</taxon>
        <taxon>Pseudomonadati</taxon>
        <taxon>Spirochaetota</taxon>
        <taxon>Spirochaetia</taxon>
        <taxon>Spirochaetales</taxon>
        <taxon>Borreliaceae</taxon>
        <taxon>Borrelia</taxon>
        <taxon>Borrelia nietonii</taxon>
    </lineage>
</organism>
<accession>W5SGA4</accession>
<dbReference type="EMBL" id="CP004160">
    <property type="protein sequence ID" value="AHH04171.1"/>
    <property type="molecule type" value="Genomic_DNA"/>
</dbReference>
<dbReference type="HOGENOM" id="CLU_219317_0_0_12"/>
<protein>
    <submittedName>
        <fullName evidence="1">Variable outer membrane protein</fullName>
    </submittedName>
</protein>
<keyword evidence="1" id="KW-0614">Plasmid</keyword>
<geneLocation type="plasmid" evidence="1">
    <name>unnamed</name>
</geneLocation>
<reference evidence="1" key="1">
    <citation type="submission" date="2013-02" db="EMBL/GenBank/DDBJ databases">
        <title>Comparative genomics of Borrelia species.</title>
        <authorList>
            <person name="Schwan T.G."/>
            <person name="Raffel S.J."/>
            <person name="Porcella S.F."/>
        </authorList>
    </citation>
    <scope>NUCLEOTIDE SEQUENCE</scope>
    <source>
        <strain evidence="1">YOR</strain>
        <plasmid evidence="1">unnamed</plasmid>
    </source>
</reference>